<dbReference type="CDD" id="cd02248">
    <property type="entry name" value="Peptidase_C1A"/>
    <property type="match status" value="1"/>
</dbReference>
<evidence type="ECO:0000256" key="4">
    <source>
        <dbReference type="ARBA" id="ARBA00022807"/>
    </source>
</evidence>
<dbReference type="EMBL" id="CAXLJL010000345">
    <property type="protein sequence ID" value="CAL5136753.1"/>
    <property type="molecule type" value="Genomic_DNA"/>
</dbReference>
<dbReference type="Gene3D" id="3.90.70.10">
    <property type="entry name" value="Cysteine proteinases"/>
    <property type="match status" value="1"/>
</dbReference>
<dbReference type="PROSITE" id="PS00640">
    <property type="entry name" value="THIOL_PROTEASE_ASN"/>
    <property type="match status" value="1"/>
</dbReference>
<feature type="domain" description="Peptidase C1A papain C-terminal" evidence="8">
    <location>
        <begin position="156"/>
        <end position="378"/>
    </location>
</feature>
<protein>
    <recommendedName>
        <fullName evidence="12">Cathepsin L</fullName>
    </recommendedName>
</protein>
<dbReference type="GO" id="GO:0006508">
    <property type="term" value="P:proteolysis"/>
    <property type="evidence" value="ECO:0007669"/>
    <property type="project" value="UniProtKB-KW"/>
</dbReference>
<keyword evidence="3" id="KW-0378">Hydrolase</keyword>
<evidence type="ECO:0000256" key="6">
    <source>
        <dbReference type="ARBA" id="ARBA00023157"/>
    </source>
</evidence>
<reference evidence="10" key="1">
    <citation type="submission" date="2024-06" db="EMBL/GenBank/DDBJ databases">
        <authorList>
            <person name="Liu X."/>
            <person name="Lenzi L."/>
            <person name="Haldenby T S."/>
            <person name="Uol C."/>
        </authorList>
    </citation>
    <scope>NUCLEOTIDE SEQUENCE</scope>
</reference>
<dbReference type="PRINTS" id="PR00705">
    <property type="entry name" value="PAPAIN"/>
</dbReference>
<dbReference type="InterPro" id="IPR038765">
    <property type="entry name" value="Papain-like_cys_pep_sf"/>
</dbReference>
<keyword evidence="7" id="KW-0732">Signal</keyword>
<evidence type="ECO:0000256" key="5">
    <source>
        <dbReference type="ARBA" id="ARBA00023145"/>
    </source>
</evidence>
<dbReference type="Pfam" id="PF00112">
    <property type="entry name" value="Peptidase_C1"/>
    <property type="match status" value="1"/>
</dbReference>
<dbReference type="InterPro" id="IPR000169">
    <property type="entry name" value="Pept_cys_AS"/>
</dbReference>
<organism evidence="10 11">
    <name type="scientific">Calicophoron daubneyi</name>
    <name type="common">Rumen fluke</name>
    <name type="synonym">Paramphistomum daubneyi</name>
    <dbReference type="NCBI Taxonomy" id="300641"/>
    <lineage>
        <taxon>Eukaryota</taxon>
        <taxon>Metazoa</taxon>
        <taxon>Spiralia</taxon>
        <taxon>Lophotrochozoa</taxon>
        <taxon>Platyhelminthes</taxon>
        <taxon>Trematoda</taxon>
        <taxon>Digenea</taxon>
        <taxon>Plagiorchiida</taxon>
        <taxon>Pronocephalata</taxon>
        <taxon>Paramphistomoidea</taxon>
        <taxon>Paramphistomidae</taxon>
        <taxon>Calicophoron</taxon>
    </lineage>
</organism>
<evidence type="ECO:0000259" key="8">
    <source>
        <dbReference type="SMART" id="SM00645"/>
    </source>
</evidence>
<feature type="domain" description="Cathepsin propeptide inhibitor" evidence="9">
    <location>
        <begin position="71"/>
        <end position="130"/>
    </location>
</feature>
<evidence type="ECO:0000256" key="3">
    <source>
        <dbReference type="ARBA" id="ARBA00022801"/>
    </source>
</evidence>
<sequence length="379" mass="42349">MEGWLSLLLFFAAFVFSLSSADPTVLRWSKLSPARDRDPSIQKGNGLSSWELEWKSSKLGGDLTEEINAAWQLFKIYYNRTYESYEEKQRFGIFSQNYQEIHKHNVAYRLGLVDYEMGVNEFSDKNMHELRSLRGLRLPQDYIRRGSTYLTFMSAPPESIDWRDHGAVTSVKQQGACGSCWAFSSAGAIEGQHFRKTSSLVDLSEQQLVDCSSSFGNNGCNGGLMDNAFEYVKSAGGINSEDRYPYISGHTGAPNPQCHYDWTQIISKVTGFVDIPYGNEYALQQAVGYHGPISVAINARLPGFVRYKSGIFSNVSCTGRPEDLDHGVLLVGYGTENGIPYWLIKNSWGSAWGENGYVRIRRNSGNMCGIASLASYPLV</sequence>
<evidence type="ECO:0000256" key="7">
    <source>
        <dbReference type="SAM" id="SignalP"/>
    </source>
</evidence>
<dbReference type="SMART" id="SM00848">
    <property type="entry name" value="Inhibitor_I29"/>
    <property type="match status" value="1"/>
</dbReference>
<evidence type="ECO:0008006" key="12">
    <source>
        <dbReference type="Google" id="ProtNLM"/>
    </source>
</evidence>
<dbReference type="InterPro" id="IPR039417">
    <property type="entry name" value="Peptidase_C1A_papain-like"/>
</dbReference>
<evidence type="ECO:0000259" key="9">
    <source>
        <dbReference type="SMART" id="SM00848"/>
    </source>
</evidence>
<dbReference type="InterPro" id="IPR025661">
    <property type="entry name" value="Pept_asp_AS"/>
</dbReference>
<dbReference type="PROSITE" id="PS00639">
    <property type="entry name" value="THIOL_PROTEASE_HIS"/>
    <property type="match status" value="1"/>
</dbReference>
<dbReference type="InterPro" id="IPR000668">
    <property type="entry name" value="Peptidase_C1A_C"/>
</dbReference>
<dbReference type="SUPFAM" id="SSF54001">
    <property type="entry name" value="Cysteine proteinases"/>
    <property type="match status" value="1"/>
</dbReference>
<keyword evidence="6" id="KW-1015">Disulfide bond</keyword>
<comment type="caution">
    <text evidence="10">The sequence shown here is derived from an EMBL/GenBank/DDBJ whole genome shotgun (WGS) entry which is preliminary data.</text>
</comment>
<accession>A0AAV2TP47</accession>
<keyword evidence="4" id="KW-0788">Thiol protease</keyword>
<comment type="similarity">
    <text evidence="1">Belongs to the peptidase C1 family.</text>
</comment>
<dbReference type="GO" id="GO:0008234">
    <property type="term" value="F:cysteine-type peptidase activity"/>
    <property type="evidence" value="ECO:0007669"/>
    <property type="project" value="UniProtKB-KW"/>
</dbReference>
<evidence type="ECO:0000256" key="2">
    <source>
        <dbReference type="ARBA" id="ARBA00022670"/>
    </source>
</evidence>
<dbReference type="SMART" id="SM00645">
    <property type="entry name" value="Pept_C1"/>
    <property type="match status" value="1"/>
</dbReference>
<dbReference type="PROSITE" id="PS00139">
    <property type="entry name" value="THIOL_PROTEASE_CYS"/>
    <property type="match status" value="1"/>
</dbReference>
<feature type="signal peptide" evidence="7">
    <location>
        <begin position="1"/>
        <end position="21"/>
    </location>
</feature>
<keyword evidence="2" id="KW-0645">Protease</keyword>
<name>A0AAV2TP47_CALDB</name>
<feature type="chain" id="PRO_5043506246" description="Cathepsin L" evidence="7">
    <location>
        <begin position="22"/>
        <end position="379"/>
    </location>
</feature>
<dbReference type="FunFam" id="3.90.70.10:FF:000006">
    <property type="entry name" value="Cathepsin S"/>
    <property type="match status" value="1"/>
</dbReference>
<dbReference type="InterPro" id="IPR013128">
    <property type="entry name" value="Peptidase_C1A"/>
</dbReference>
<keyword evidence="5" id="KW-0865">Zymogen</keyword>
<gene>
    <name evidence="10" type="ORF">CDAUBV1_LOCUS10869</name>
</gene>
<evidence type="ECO:0000256" key="1">
    <source>
        <dbReference type="ARBA" id="ARBA00008455"/>
    </source>
</evidence>
<proteinExistence type="inferred from homology"/>
<evidence type="ECO:0000313" key="10">
    <source>
        <dbReference type="EMBL" id="CAL5136753.1"/>
    </source>
</evidence>
<dbReference type="InterPro" id="IPR025660">
    <property type="entry name" value="Pept_his_AS"/>
</dbReference>
<dbReference type="Proteomes" id="UP001497525">
    <property type="component" value="Unassembled WGS sequence"/>
</dbReference>
<dbReference type="Pfam" id="PF08246">
    <property type="entry name" value="Inhibitor_I29"/>
    <property type="match status" value="1"/>
</dbReference>
<dbReference type="AlphaFoldDB" id="A0AAV2TP47"/>
<dbReference type="InterPro" id="IPR013201">
    <property type="entry name" value="Prot_inhib_I29"/>
</dbReference>
<evidence type="ECO:0000313" key="11">
    <source>
        <dbReference type="Proteomes" id="UP001497525"/>
    </source>
</evidence>
<dbReference type="PANTHER" id="PTHR12411">
    <property type="entry name" value="CYSTEINE PROTEASE FAMILY C1-RELATED"/>
    <property type="match status" value="1"/>
</dbReference>